<dbReference type="EMBL" id="CP043026">
    <property type="protein sequence ID" value="QEH61873.1"/>
    <property type="molecule type" value="Genomic_DNA"/>
</dbReference>
<dbReference type="AlphaFoldDB" id="A0A5B9Y510"/>
<name>A0A5B9Y510_9MOLU</name>
<sequence>MSDDFFDDTTGMQTLFHLLGKNQKEKPLMNNNQINDICVEILEQFRELYFNQQCLDVMNSYCVSKYKMSLESILKDAEIDINEMEQYKQNNSIWVEFLTNIYLVINEQKEKLQLIDQTNTDKVLKNIKSLDRVLQLKLDLYM</sequence>
<protein>
    <submittedName>
        <fullName evidence="1">Uncharacterized protein</fullName>
    </submittedName>
</protein>
<keyword evidence="2" id="KW-1185">Reference proteome</keyword>
<dbReference type="RefSeq" id="WP_166508252.1">
    <property type="nucleotide sequence ID" value="NZ_CP043026.1"/>
</dbReference>
<dbReference type="KEGG" id="schi:SCHIN_v1c06760"/>
<organism evidence="1 2">
    <name type="scientific">Spiroplasma chinense</name>
    <dbReference type="NCBI Taxonomy" id="216932"/>
    <lineage>
        <taxon>Bacteria</taxon>
        <taxon>Bacillati</taxon>
        <taxon>Mycoplasmatota</taxon>
        <taxon>Mollicutes</taxon>
        <taxon>Entomoplasmatales</taxon>
        <taxon>Spiroplasmataceae</taxon>
        <taxon>Spiroplasma</taxon>
    </lineage>
</organism>
<accession>A0A5B9Y510</accession>
<proteinExistence type="predicted"/>
<dbReference type="Proteomes" id="UP000323144">
    <property type="component" value="Chromosome"/>
</dbReference>
<reference evidence="1 2" key="1">
    <citation type="submission" date="2019-08" db="EMBL/GenBank/DDBJ databases">
        <title>Complete genome sequence of Spiroplasma chinense CCH (DSM 19755).</title>
        <authorList>
            <person name="Shen H.-Y."/>
            <person name="Lin Y.-C."/>
            <person name="Chou L."/>
            <person name="Kuo C.-H."/>
        </authorList>
    </citation>
    <scope>NUCLEOTIDE SEQUENCE [LARGE SCALE GENOMIC DNA]</scope>
    <source>
        <strain evidence="1 2">CCH</strain>
    </source>
</reference>
<gene>
    <name evidence="1" type="ORF">SCHIN_v1c06760</name>
</gene>
<evidence type="ECO:0000313" key="1">
    <source>
        <dbReference type="EMBL" id="QEH61873.1"/>
    </source>
</evidence>
<evidence type="ECO:0000313" key="2">
    <source>
        <dbReference type="Proteomes" id="UP000323144"/>
    </source>
</evidence>